<organism evidence="2 3">
    <name type="scientific">Flavobacterium branchiophilum</name>
    <dbReference type="NCBI Taxonomy" id="55197"/>
    <lineage>
        <taxon>Bacteria</taxon>
        <taxon>Pseudomonadati</taxon>
        <taxon>Bacteroidota</taxon>
        <taxon>Flavobacteriia</taxon>
        <taxon>Flavobacteriales</taxon>
        <taxon>Flavobacteriaceae</taxon>
        <taxon>Flavobacterium</taxon>
    </lineage>
</organism>
<name>A0A2H3KE86_9FLAO</name>
<dbReference type="AlphaFoldDB" id="A0A2H3KE86"/>
<dbReference type="Proteomes" id="UP000220828">
    <property type="component" value="Unassembled WGS sequence"/>
</dbReference>
<protein>
    <submittedName>
        <fullName evidence="2">Uncharacterized protein</fullName>
    </submittedName>
</protein>
<accession>A0A2H3KE86</accession>
<feature type="compositionally biased region" description="Basic and acidic residues" evidence="1">
    <location>
        <begin position="78"/>
        <end position="87"/>
    </location>
</feature>
<dbReference type="EMBL" id="PCMW01000014">
    <property type="protein sequence ID" value="PDS26471.1"/>
    <property type="molecule type" value="Genomic_DNA"/>
</dbReference>
<proteinExistence type="predicted"/>
<evidence type="ECO:0000313" key="2">
    <source>
        <dbReference type="EMBL" id="PDS26471.1"/>
    </source>
</evidence>
<sequence length="87" mass="9448">MENPIFEANPSLDCYFEAGDGSCFFTENAAESHARTLADKKVKMIRRPEAVASVEVPEPTEAVAPDEVPPLTEAVAPDEAKVNTKKK</sequence>
<feature type="region of interest" description="Disordered" evidence="1">
    <location>
        <begin position="56"/>
        <end position="87"/>
    </location>
</feature>
<dbReference type="RefSeq" id="WP_097553416.1">
    <property type="nucleotide sequence ID" value="NZ_PCMW01000014.1"/>
</dbReference>
<evidence type="ECO:0000256" key="1">
    <source>
        <dbReference type="SAM" id="MobiDB-lite"/>
    </source>
</evidence>
<reference evidence="2 3" key="1">
    <citation type="submission" date="2017-09" db="EMBL/GenBank/DDBJ databases">
        <title>Whole genomes of Flavobacteriaceae.</title>
        <authorList>
            <person name="Stine C."/>
            <person name="Li C."/>
            <person name="Tadesse D."/>
        </authorList>
    </citation>
    <scope>NUCLEOTIDE SEQUENCE [LARGE SCALE GENOMIC DNA]</scope>
    <source>
        <strain evidence="2 3">ATCC 35036</strain>
    </source>
</reference>
<evidence type="ECO:0000313" key="3">
    <source>
        <dbReference type="Proteomes" id="UP000220828"/>
    </source>
</evidence>
<gene>
    <name evidence="2" type="ORF">B0A77_02325</name>
</gene>
<comment type="caution">
    <text evidence="2">The sequence shown here is derived from an EMBL/GenBank/DDBJ whole genome shotgun (WGS) entry which is preliminary data.</text>
</comment>